<sequence>MTSTTGRSDLKEMAYKKEDGGRTELPGWHKVYPPVALDVVAAQGVNDQTRWMEFEEKACDEEQRKTPGRSVLQRLGTVIGSDKDGSFCGCKGHKVMVRN</sequence>
<evidence type="ECO:0000313" key="2">
    <source>
        <dbReference type="EMBL" id="CAI5771221.1"/>
    </source>
</evidence>
<feature type="compositionally biased region" description="Basic and acidic residues" evidence="1">
    <location>
        <begin position="8"/>
        <end position="22"/>
    </location>
</feature>
<dbReference type="AlphaFoldDB" id="A0AA35P0N8"/>
<gene>
    <name evidence="2" type="ORF">PODLI_1B019734</name>
</gene>
<accession>A0AA35P0N8</accession>
<protein>
    <submittedName>
        <fullName evidence="2">Uncharacterized protein</fullName>
    </submittedName>
</protein>
<feature type="region of interest" description="Disordered" evidence="1">
    <location>
        <begin position="1"/>
        <end position="27"/>
    </location>
</feature>
<keyword evidence="3" id="KW-1185">Reference proteome</keyword>
<proteinExistence type="predicted"/>
<name>A0AA35P0N8_9SAUR</name>
<reference evidence="2" key="1">
    <citation type="submission" date="2022-12" db="EMBL/GenBank/DDBJ databases">
        <authorList>
            <person name="Alioto T."/>
            <person name="Alioto T."/>
            <person name="Gomez Garrido J."/>
        </authorList>
    </citation>
    <scope>NUCLEOTIDE SEQUENCE</scope>
</reference>
<evidence type="ECO:0000256" key="1">
    <source>
        <dbReference type="SAM" id="MobiDB-lite"/>
    </source>
</evidence>
<dbReference type="Proteomes" id="UP001178461">
    <property type="component" value="Chromosome 3"/>
</dbReference>
<dbReference type="EMBL" id="OX395128">
    <property type="protein sequence ID" value="CAI5771221.1"/>
    <property type="molecule type" value="Genomic_DNA"/>
</dbReference>
<organism evidence="2 3">
    <name type="scientific">Podarcis lilfordi</name>
    <name type="common">Lilford's wall lizard</name>
    <dbReference type="NCBI Taxonomy" id="74358"/>
    <lineage>
        <taxon>Eukaryota</taxon>
        <taxon>Metazoa</taxon>
        <taxon>Chordata</taxon>
        <taxon>Craniata</taxon>
        <taxon>Vertebrata</taxon>
        <taxon>Euteleostomi</taxon>
        <taxon>Lepidosauria</taxon>
        <taxon>Squamata</taxon>
        <taxon>Bifurcata</taxon>
        <taxon>Unidentata</taxon>
        <taxon>Episquamata</taxon>
        <taxon>Laterata</taxon>
        <taxon>Lacertibaenia</taxon>
        <taxon>Lacertidae</taxon>
        <taxon>Podarcis</taxon>
    </lineage>
</organism>
<evidence type="ECO:0000313" key="3">
    <source>
        <dbReference type="Proteomes" id="UP001178461"/>
    </source>
</evidence>